<comment type="caution">
    <text evidence="1">The sequence shown here is derived from an EMBL/GenBank/DDBJ whole genome shotgun (WGS) entry which is preliminary data.</text>
</comment>
<name>A0A8B4GZF1_9CORY</name>
<gene>
    <name evidence="1" type="ORF">NCTC10254_00193</name>
</gene>
<evidence type="ECO:0008006" key="3">
    <source>
        <dbReference type="Google" id="ProtNLM"/>
    </source>
</evidence>
<proteinExistence type="predicted"/>
<sequence>MPLISVVFLCKSFTMSIPNSNPDTTDQTNDWILVSEFINRFPGTISGASVRRWCQKGIIKGAIKLPTGRWRIPTSAIDQLYAESQTW</sequence>
<dbReference type="AlphaFoldDB" id="A0A8B4GZF1"/>
<dbReference type="EMBL" id="UARK01000001">
    <property type="protein sequence ID" value="SPW23831.1"/>
    <property type="molecule type" value="Genomic_DNA"/>
</dbReference>
<accession>A0A8B4GZF1</accession>
<reference evidence="1 2" key="1">
    <citation type="submission" date="2018-06" db="EMBL/GenBank/DDBJ databases">
        <authorList>
            <consortium name="Pathogen Informatics"/>
            <person name="Doyle S."/>
        </authorList>
    </citation>
    <scope>NUCLEOTIDE SEQUENCE [LARGE SCALE GENOMIC DNA]</scope>
    <source>
        <strain evidence="1 2">NCTC10254</strain>
    </source>
</reference>
<evidence type="ECO:0000313" key="1">
    <source>
        <dbReference type="EMBL" id="SPW23831.1"/>
    </source>
</evidence>
<protein>
    <recommendedName>
        <fullName evidence="3">Helix-turn-helix domain-containing protein</fullName>
    </recommendedName>
</protein>
<organism evidence="1 2">
    <name type="scientific">Corynebacterium matruchotii</name>
    <dbReference type="NCBI Taxonomy" id="43768"/>
    <lineage>
        <taxon>Bacteria</taxon>
        <taxon>Bacillati</taxon>
        <taxon>Actinomycetota</taxon>
        <taxon>Actinomycetes</taxon>
        <taxon>Mycobacteriales</taxon>
        <taxon>Corynebacteriaceae</taxon>
        <taxon>Corynebacterium</taxon>
    </lineage>
</organism>
<dbReference type="Proteomes" id="UP000249886">
    <property type="component" value="Unassembled WGS sequence"/>
</dbReference>
<evidence type="ECO:0000313" key="2">
    <source>
        <dbReference type="Proteomes" id="UP000249886"/>
    </source>
</evidence>